<gene>
    <name evidence="3" type="ORF">A2991_03365</name>
</gene>
<protein>
    <submittedName>
        <fullName evidence="3">Uncharacterized protein</fullName>
    </submittedName>
</protein>
<feature type="transmembrane region" description="Helical" evidence="2">
    <location>
        <begin position="368"/>
        <end position="388"/>
    </location>
</feature>
<feature type="compositionally biased region" description="Basic and acidic residues" evidence="1">
    <location>
        <begin position="241"/>
        <end position="250"/>
    </location>
</feature>
<feature type="compositionally biased region" description="Basic and acidic residues" evidence="1">
    <location>
        <begin position="92"/>
        <end position="107"/>
    </location>
</feature>
<evidence type="ECO:0000313" key="3">
    <source>
        <dbReference type="EMBL" id="OHA52420.1"/>
    </source>
</evidence>
<dbReference type="EMBL" id="MHSZ01000032">
    <property type="protein sequence ID" value="OHA52420.1"/>
    <property type="molecule type" value="Genomic_DNA"/>
</dbReference>
<keyword evidence="2" id="KW-0472">Membrane</keyword>
<accession>A0A1G2PVR6</accession>
<dbReference type="AlphaFoldDB" id="A0A1G2PVR6"/>
<feature type="transmembrane region" description="Helical" evidence="2">
    <location>
        <begin position="338"/>
        <end position="356"/>
    </location>
</feature>
<feature type="region of interest" description="Disordered" evidence="1">
    <location>
        <begin position="430"/>
        <end position="449"/>
    </location>
</feature>
<comment type="caution">
    <text evidence="3">The sequence shown here is derived from an EMBL/GenBank/DDBJ whole genome shotgun (WGS) entry which is preliminary data.</text>
</comment>
<feature type="compositionally biased region" description="Basic and acidic residues" evidence="1">
    <location>
        <begin position="198"/>
        <end position="213"/>
    </location>
</feature>
<organism evidence="3 4">
    <name type="scientific">Candidatus Terrybacteria bacterium RIFCSPLOWO2_01_FULL_58_14</name>
    <dbReference type="NCBI Taxonomy" id="1802369"/>
    <lineage>
        <taxon>Bacteria</taxon>
        <taxon>Candidatus Terryibacteriota</taxon>
    </lineage>
</organism>
<sequence>MPFVPRKRVIRELERYEKERPSFTKRELKRVTKPLTGEFRQRAVGRIVSRKEFREGVHHAVEEQKIRGAERARLFERWRKWFRPESLPPMSSERDADLQKRGPESRDAGYGVPVPEPPRVHVPPLIERRFDAAQTGSVIPPELRGDVRDSHDDEQGAFSDDRRERRDEETALRQEPPEFPGTEAPLADSGSPRALPQRLRERFSQFVSARDEQEGSSAEEQAPRSTRPEMTPAPQSSVSPRESDAARGEEMPVAGLSQELRASMEPEALSLGEKQEEKTMPEARRSIGAIPSHALYERKRELSEMIASGETLSPQREARSRRVAAGVQFQARIEGWTFWRRAAWWGFLGVGAFLWLRELVFFSSWWGIPGTFVAAVLGPILIPFFPILEWFQRGGFPWLDFALLVAAMVLLWYGRWESQRFLRSVFPHKFSGERSTPPPSSDSMDPGRR</sequence>
<proteinExistence type="predicted"/>
<evidence type="ECO:0000256" key="1">
    <source>
        <dbReference type="SAM" id="MobiDB-lite"/>
    </source>
</evidence>
<evidence type="ECO:0000256" key="2">
    <source>
        <dbReference type="SAM" id="Phobius"/>
    </source>
</evidence>
<keyword evidence="2" id="KW-1133">Transmembrane helix</keyword>
<feature type="region of interest" description="Disordered" evidence="1">
    <location>
        <begin position="86"/>
        <end position="252"/>
    </location>
</feature>
<reference evidence="3 4" key="1">
    <citation type="journal article" date="2016" name="Nat. Commun.">
        <title>Thousands of microbial genomes shed light on interconnected biogeochemical processes in an aquifer system.</title>
        <authorList>
            <person name="Anantharaman K."/>
            <person name="Brown C.T."/>
            <person name="Hug L.A."/>
            <person name="Sharon I."/>
            <person name="Castelle C.J."/>
            <person name="Probst A.J."/>
            <person name="Thomas B.C."/>
            <person name="Singh A."/>
            <person name="Wilkins M.J."/>
            <person name="Karaoz U."/>
            <person name="Brodie E.L."/>
            <person name="Williams K.H."/>
            <person name="Hubbard S.S."/>
            <person name="Banfield J.F."/>
        </authorList>
    </citation>
    <scope>NUCLEOTIDE SEQUENCE [LARGE SCALE GENOMIC DNA]</scope>
</reference>
<keyword evidence="2" id="KW-0812">Transmembrane</keyword>
<name>A0A1G2PVR6_9BACT</name>
<dbReference type="Proteomes" id="UP000177865">
    <property type="component" value="Unassembled WGS sequence"/>
</dbReference>
<feature type="compositionally biased region" description="Basic and acidic residues" evidence="1">
    <location>
        <begin position="143"/>
        <end position="176"/>
    </location>
</feature>
<feature type="transmembrane region" description="Helical" evidence="2">
    <location>
        <begin position="394"/>
        <end position="413"/>
    </location>
</feature>
<evidence type="ECO:0000313" key="4">
    <source>
        <dbReference type="Proteomes" id="UP000177865"/>
    </source>
</evidence>